<dbReference type="EMBL" id="JAUSRE010000013">
    <property type="protein sequence ID" value="MDP9889047.1"/>
    <property type="molecule type" value="Genomic_DNA"/>
</dbReference>
<sequence>MATGKWAWTVSEGDVVAWADRKQRLHGTVVEAAPELGVAWIIDIVYGERHMVMMQDLLPESPAAPGFAVPLSQFQAPQRPTS</sequence>
<evidence type="ECO:0000313" key="1">
    <source>
        <dbReference type="EMBL" id="MDP9889047.1"/>
    </source>
</evidence>
<reference evidence="1 2" key="1">
    <citation type="submission" date="2023-07" db="EMBL/GenBank/DDBJ databases">
        <title>Sorghum-associated microbial communities from plants grown in Nebraska, USA.</title>
        <authorList>
            <person name="Schachtman D."/>
        </authorList>
    </citation>
    <scope>NUCLEOTIDE SEQUENCE [LARGE SCALE GENOMIC DNA]</scope>
    <source>
        <strain evidence="1 2">CC222</strain>
    </source>
</reference>
<name>A0ABT9RVG1_9MICC</name>
<dbReference type="Proteomes" id="UP001226577">
    <property type="component" value="Unassembled WGS sequence"/>
</dbReference>
<accession>A0ABT9RVG1</accession>
<protein>
    <submittedName>
        <fullName evidence="1">Uncharacterized protein</fullName>
    </submittedName>
</protein>
<proteinExistence type="predicted"/>
<gene>
    <name evidence="1" type="ORF">J2X98_002645</name>
</gene>
<dbReference type="RefSeq" id="WP_224025934.1">
    <property type="nucleotide sequence ID" value="NZ_JAUSRE010000013.1"/>
</dbReference>
<evidence type="ECO:0000313" key="2">
    <source>
        <dbReference type="Proteomes" id="UP001226577"/>
    </source>
</evidence>
<organism evidence="1 2">
    <name type="scientific">Pseudarthrobacter enclensis</name>
    <dbReference type="NCBI Taxonomy" id="993070"/>
    <lineage>
        <taxon>Bacteria</taxon>
        <taxon>Bacillati</taxon>
        <taxon>Actinomycetota</taxon>
        <taxon>Actinomycetes</taxon>
        <taxon>Micrococcales</taxon>
        <taxon>Micrococcaceae</taxon>
        <taxon>Pseudarthrobacter</taxon>
    </lineage>
</organism>
<keyword evidence="2" id="KW-1185">Reference proteome</keyword>
<comment type="caution">
    <text evidence="1">The sequence shown here is derived from an EMBL/GenBank/DDBJ whole genome shotgun (WGS) entry which is preliminary data.</text>
</comment>